<keyword evidence="1" id="KW-0489">Methyltransferase</keyword>
<dbReference type="PANTHER" id="PTHR43861:SF6">
    <property type="entry name" value="METHYLTRANSFERASE TYPE 11"/>
    <property type="match status" value="1"/>
</dbReference>
<dbReference type="EMBL" id="CP001698">
    <property type="protein sequence ID" value="ADN01909.1"/>
    <property type="molecule type" value="Genomic_DNA"/>
</dbReference>
<dbReference type="PaxDb" id="665571-STHERM_c09630"/>
<dbReference type="eggNOG" id="COG2227">
    <property type="taxonomic scope" value="Bacteria"/>
</dbReference>
<dbReference type="PANTHER" id="PTHR43861">
    <property type="entry name" value="TRANS-ACONITATE 2-METHYLTRANSFERASE-RELATED"/>
    <property type="match status" value="1"/>
</dbReference>
<dbReference type="HOGENOM" id="CLU_015968_0_0_12"/>
<gene>
    <name evidence="1" type="ordered locus">STHERM_c09630</name>
</gene>
<dbReference type="GO" id="GO:0032259">
    <property type="term" value="P:methylation"/>
    <property type="evidence" value="ECO:0007669"/>
    <property type="project" value="UniProtKB-KW"/>
</dbReference>
<dbReference type="Pfam" id="PF13489">
    <property type="entry name" value="Methyltransf_23"/>
    <property type="match status" value="1"/>
</dbReference>
<dbReference type="Proteomes" id="UP000001296">
    <property type="component" value="Chromosome"/>
</dbReference>
<evidence type="ECO:0000313" key="1">
    <source>
        <dbReference type="EMBL" id="ADN01909.1"/>
    </source>
</evidence>
<reference key="1">
    <citation type="submission" date="2009-08" db="EMBL/GenBank/DDBJ databases">
        <title>The genome sequence of Spirochaeta thermophila DSM6192.</title>
        <authorList>
            <person name="Angelov A."/>
            <person name="Mientus M."/>
            <person name="Wittenberg S."/>
            <person name="Lehmann R."/>
            <person name="Liesegang H."/>
            <person name="Daniel R."/>
            <person name="Liebl W."/>
        </authorList>
    </citation>
    <scope>NUCLEOTIDE SEQUENCE</scope>
    <source>
        <strain>DSM 6192</strain>
    </source>
</reference>
<sequence length="550" mass="61181">MGVRVVCVAQEGKGVGTGHRVRMERLAEGLRKEGVEAGVRVWDGGRWEGEGGEVVWVVDVRRSERGWVRALKEEGVVVALDPDPVLAREADVVLAGLPQAHRERVNVRVAPVWWEVPRREGRGREIRRVLVSFGGEDPWGLTEWVCGLDGGVWGGCEVEVVVGPRFGREVRTGWRVVRPSGPLHERLGDYDLVITSFGLTAYEARKAGVGVLLLNPTAYHAGLGRRAGFAGGRPGRGWVRLLGRVLRGGEEGVWGEGVGGRSAVEVVRGVVEGWGGVGCPGCGERGRRAVWRGEERTVVRCAGCGLEYVLGLGPAEREYGPDYFFEEYRAQYGRTYLEDFASIVERGRERVQVLRRWVPEGGRVLDVGCAYGPFLVAAREGGYVPAGLDVGEDAVAYVRQELGVWAWVGRFEEWEEEGEWDALTMWFVIEHFRRLSEVLDKVARLLKKGGMFAFGTPNARGLSWLLRRDRFYRESPRDHHLLLSVGVVRRLLGRWGMKVVAVRQTGLHPERIPVLGRLFPPGTLRWRITGRLLGLLGLGDTIEIYAKKYG</sequence>
<keyword evidence="1" id="KW-0808">Transferase</keyword>
<dbReference type="AlphaFoldDB" id="E0RSC2"/>
<reference evidence="1 2" key="2">
    <citation type="journal article" date="2010" name="J. Bacteriol.">
        <title>Genome sequence of the polysaccharide-degrading, thermophilic anaerobe Spirochaeta thermophila DSM 6192.</title>
        <authorList>
            <person name="Angelov A."/>
            <person name="Liebl S."/>
            <person name="Ballschmiter M."/>
            <person name="Bomeke M."/>
            <person name="Lehmann R."/>
            <person name="Liesegang H."/>
            <person name="Daniel R."/>
            <person name="Liebl W."/>
        </authorList>
    </citation>
    <scope>NUCLEOTIDE SEQUENCE [LARGE SCALE GENOMIC DNA]</scope>
    <source>
        <strain evidence="2">ATCC 49972 / DSM 6192 / RI 19.B1</strain>
    </source>
</reference>
<accession>E0RSC2</accession>
<dbReference type="Gene3D" id="3.40.50.150">
    <property type="entry name" value="Vaccinia Virus protein VP39"/>
    <property type="match status" value="1"/>
</dbReference>
<organism evidence="1 2">
    <name type="scientific">Winmispira thermophila (strain ATCC 49972 / DSM 6192 / RI 19.B1)</name>
    <name type="common">Spirochaeta thermophila</name>
    <dbReference type="NCBI Taxonomy" id="665571"/>
    <lineage>
        <taxon>Bacteria</taxon>
        <taxon>Pseudomonadati</taxon>
        <taxon>Spirochaetota</taxon>
        <taxon>Spirochaetia</taxon>
        <taxon>Winmispirales</taxon>
        <taxon>Winmispiraceae</taxon>
        <taxon>Winmispira</taxon>
    </lineage>
</organism>
<evidence type="ECO:0000313" key="2">
    <source>
        <dbReference type="Proteomes" id="UP000001296"/>
    </source>
</evidence>
<dbReference type="KEGG" id="sta:STHERM_c09630"/>
<protein>
    <submittedName>
        <fullName evidence="1">Putative methyltransferase</fullName>
    </submittedName>
</protein>
<proteinExistence type="predicted"/>
<dbReference type="SUPFAM" id="SSF53335">
    <property type="entry name" value="S-adenosyl-L-methionine-dependent methyltransferases"/>
    <property type="match status" value="1"/>
</dbReference>
<dbReference type="GO" id="GO:0008168">
    <property type="term" value="F:methyltransferase activity"/>
    <property type="evidence" value="ECO:0007669"/>
    <property type="project" value="UniProtKB-KW"/>
</dbReference>
<name>E0RSC2_WINT6</name>
<dbReference type="InterPro" id="IPR029063">
    <property type="entry name" value="SAM-dependent_MTases_sf"/>
</dbReference>